<dbReference type="EMBL" id="JAGKQQ010000002">
    <property type="protein sequence ID" value="MBP3960718.1"/>
    <property type="molecule type" value="Genomic_DNA"/>
</dbReference>
<dbReference type="Pfam" id="PF01609">
    <property type="entry name" value="DDE_Tnp_1"/>
    <property type="match status" value="1"/>
</dbReference>
<dbReference type="EMBL" id="JAGKQQ010000001">
    <property type="protein sequence ID" value="MBP3956388.1"/>
    <property type="molecule type" value="Genomic_DNA"/>
</dbReference>
<evidence type="ECO:0000313" key="19">
    <source>
        <dbReference type="EMBL" id="MBP3960974.1"/>
    </source>
</evidence>
<dbReference type="EMBL" id="JAGKQQ010000001">
    <property type="protein sequence ID" value="MBP3954167.1"/>
    <property type="molecule type" value="Genomic_DNA"/>
</dbReference>
<proteinExistence type="predicted"/>
<dbReference type="EMBL" id="JAGKQQ010000001">
    <property type="protein sequence ID" value="MBP3956227.1"/>
    <property type="molecule type" value="Genomic_DNA"/>
</dbReference>
<protein>
    <recommendedName>
        <fullName evidence="1">Transposase IS4-like domain-containing protein</fullName>
    </recommendedName>
</protein>
<evidence type="ECO:0000313" key="5">
    <source>
        <dbReference type="EMBL" id="MBP3956227.1"/>
    </source>
</evidence>
<dbReference type="EMBL" id="JAGKQQ010000002">
    <property type="protein sequence ID" value="MBP3960726.1"/>
    <property type="molecule type" value="Genomic_DNA"/>
</dbReference>
<evidence type="ECO:0000313" key="15">
    <source>
        <dbReference type="EMBL" id="MBP3960228.1"/>
    </source>
</evidence>
<dbReference type="EMBL" id="JAGKQQ010000001">
    <property type="protein sequence ID" value="MBP3960228.1"/>
    <property type="molecule type" value="Genomic_DNA"/>
</dbReference>
<evidence type="ECO:0000313" key="18">
    <source>
        <dbReference type="EMBL" id="MBP3960726.1"/>
    </source>
</evidence>
<dbReference type="EMBL" id="JAGKQQ010000001">
    <property type="protein sequence ID" value="MBP3953802.1"/>
    <property type="molecule type" value="Genomic_DNA"/>
</dbReference>
<dbReference type="EMBL" id="JAGKQQ010000001">
    <property type="protein sequence ID" value="MBP3958883.1"/>
    <property type="molecule type" value="Genomic_DNA"/>
</dbReference>
<evidence type="ECO:0000313" key="13">
    <source>
        <dbReference type="EMBL" id="MBP3958883.1"/>
    </source>
</evidence>
<dbReference type="PANTHER" id="PTHR33252">
    <property type="entry name" value="THIRD ORF IN TRANSPOSON ISC1160"/>
    <property type="match status" value="1"/>
</dbReference>
<dbReference type="EMBL" id="JAGKQQ010000001">
    <property type="protein sequence ID" value="MBP3953696.1"/>
    <property type="molecule type" value="Genomic_DNA"/>
</dbReference>
<dbReference type="EMBL" id="JAGKQQ010000001">
    <property type="protein sequence ID" value="MBP3957303.1"/>
    <property type="molecule type" value="Genomic_DNA"/>
</dbReference>
<dbReference type="EMBL" id="JAGKQQ010000002">
    <property type="protein sequence ID" value="MBP3960711.1"/>
    <property type="molecule type" value="Genomic_DNA"/>
</dbReference>
<evidence type="ECO:0000313" key="3">
    <source>
        <dbReference type="EMBL" id="MBP3953802.1"/>
    </source>
</evidence>
<dbReference type="EMBL" id="JAGKQQ010000001">
    <property type="protein sequence ID" value="MBP3956612.1"/>
    <property type="molecule type" value="Genomic_DNA"/>
</dbReference>
<sequence length="233" mass="26627">MSVTKGTKPHQQVQTLLDQVAARGLTVRGVVLDAGFDSGETLLLLQERNLSYTVPMRKKGTGTNRRNASYTQPHGTITTMEWVTEKSRKAVSTRVLVWQRKGESHARVYAFRGWGDATAVSEANRARLGRRRYRERFGIETSYRQKNQARGWTTSTNPEYRLLLEGVALLLRQVWVYLTLRIARARGLAPTAWVAQFPLAEMLDWLTQRIRSRYPRTRCITLPHNTLTTNATP</sequence>
<dbReference type="EMBL" id="JAGKQQ010000001">
    <property type="protein sequence ID" value="MBP3959976.1"/>
    <property type="molecule type" value="Genomic_DNA"/>
</dbReference>
<feature type="domain" description="Transposase IS4-like" evidence="1">
    <location>
        <begin position="8"/>
        <end position="151"/>
    </location>
</feature>
<evidence type="ECO:0000313" key="8">
    <source>
        <dbReference type="EMBL" id="MBP3956435.1"/>
    </source>
</evidence>
<dbReference type="EMBL" id="JAGKQQ010000001">
    <property type="protein sequence ID" value="MBP3956435.1"/>
    <property type="molecule type" value="Genomic_DNA"/>
</dbReference>
<evidence type="ECO:0000259" key="1">
    <source>
        <dbReference type="Pfam" id="PF01609"/>
    </source>
</evidence>
<dbReference type="EMBL" id="JAGKQQ010000001">
    <property type="protein sequence ID" value="MBP3956405.1"/>
    <property type="molecule type" value="Genomic_DNA"/>
</dbReference>
<evidence type="ECO:0000313" key="10">
    <source>
        <dbReference type="EMBL" id="MBP3956612.1"/>
    </source>
</evidence>
<reference evidence="10 20" key="1">
    <citation type="submission" date="2021-04" db="EMBL/GenBank/DDBJ databases">
        <authorList>
            <person name="Ivanova A."/>
        </authorList>
    </citation>
    <scope>NUCLEOTIDE SEQUENCE [LARGE SCALE GENOMIC DNA]</scope>
    <source>
        <strain evidence="10 20">G18</strain>
    </source>
</reference>
<dbReference type="PANTHER" id="PTHR33252:SF2">
    <property type="entry name" value="TRANSPOSASE IS4-LIKE DOMAIN-CONTAINING PROTEIN"/>
    <property type="match status" value="1"/>
</dbReference>
<evidence type="ECO:0000313" key="11">
    <source>
        <dbReference type="EMBL" id="MBP3957191.1"/>
    </source>
</evidence>
<evidence type="ECO:0000313" key="20">
    <source>
        <dbReference type="Proteomes" id="UP000676565"/>
    </source>
</evidence>
<evidence type="ECO:0000313" key="4">
    <source>
        <dbReference type="EMBL" id="MBP3954167.1"/>
    </source>
</evidence>
<evidence type="ECO:0000313" key="14">
    <source>
        <dbReference type="EMBL" id="MBP3959976.1"/>
    </source>
</evidence>
<evidence type="ECO:0000313" key="16">
    <source>
        <dbReference type="EMBL" id="MBP3960711.1"/>
    </source>
</evidence>
<name>A0ABS5BS93_9BACT</name>
<evidence type="ECO:0000313" key="6">
    <source>
        <dbReference type="EMBL" id="MBP3956388.1"/>
    </source>
</evidence>
<accession>A0ABS5BS93</accession>
<evidence type="ECO:0000313" key="17">
    <source>
        <dbReference type="EMBL" id="MBP3960718.1"/>
    </source>
</evidence>
<dbReference type="InterPro" id="IPR002559">
    <property type="entry name" value="Transposase_11"/>
</dbReference>
<dbReference type="EMBL" id="JAGKQQ010000001">
    <property type="protein sequence ID" value="MBP3956444.1"/>
    <property type="molecule type" value="Genomic_DNA"/>
</dbReference>
<dbReference type="EMBL" id="JAGKQQ010000002">
    <property type="protein sequence ID" value="MBP3960974.1"/>
    <property type="molecule type" value="Genomic_DNA"/>
</dbReference>
<evidence type="ECO:0000313" key="9">
    <source>
        <dbReference type="EMBL" id="MBP3956444.1"/>
    </source>
</evidence>
<gene>
    <name evidence="2" type="ORF">J8F10_00070</name>
    <name evidence="3" type="ORF">J8F10_00615</name>
    <name evidence="4" type="ORF">J8F10_02500</name>
    <name evidence="5" type="ORF">J8F10_13135</name>
    <name evidence="6" type="ORF">J8F10_13975</name>
    <name evidence="7" type="ORF">J8F10_14065</name>
    <name evidence="8" type="ORF">J8F10_14225</name>
    <name evidence="9" type="ORF">J8F10_14275</name>
    <name evidence="10" type="ORF">J8F10_15160</name>
    <name evidence="11" type="ORF">J8F10_18165</name>
    <name evidence="12" type="ORF">J8F10_18825</name>
    <name evidence="13" type="ORF">J8F10_26860</name>
    <name evidence="14" type="ORF">J8F10_32445</name>
    <name evidence="15" type="ORF">J8F10_33800</name>
    <name evidence="16" type="ORF">J8F10_36265</name>
    <name evidence="17" type="ORF">J8F10_36305</name>
    <name evidence="18" type="ORF">J8F10_36350</name>
    <name evidence="19" type="ORF">J8F10_37610</name>
</gene>
<evidence type="ECO:0000313" key="2">
    <source>
        <dbReference type="EMBL" id="MBP3953696.1"/>
    </source>
</evidence>
<evidence type="ECO:0000313" key="12">
    <source>
        <dbReference type="EMBL" id="MBP3957303.1"/>
    </source>
</evidence>
<comment type="caution">
    <text evidence="10">The sequence shown here is derived from an EMBL/GenBank/DDBJ whole genome shotgun (WGS) entry which is preliminary data.</text>
</comment>
<dbReference type="EMBL" id="JAGKQQ010000001">
    <property type="protein sequence ID" value="MBP3957191.1"/>
    <property type="molecule type" value="Genomic_DNA"/>
</dbReference>
<organism evidence="10 20">
    <name type="scientific">Gemmata palustris</name>
    <dbReference type="NCBI Taxonomy" id="2822762"/>
    <lineage>
        <taxon>Bacteria</taxon>
        <taxon>Pseudomonadati</taxon>
        <taxon>Planctomycetota</taxon>
        <taxon>Planctomycetia</taxon>
        <taxon>Gemmatales</taxon>
        <taxon>Gemmataceae</taxon>
        <taxon>Gemmata</taxon>
    </lineage>
</organism>
<evidence type="ECO:0000313" key="7">
    <source>
        <dbReference type="EMBL" id="MBP3956405.1"/>
    </source>
</evidence>
<keyword evidence="20" id="KW-1185">Reference proteome</keyword>
<dbReference type="Proteomes" id="UP000676565">
    <property type="component" value="Unassembled WGS sequence"/>
</dbReference>